<dbReference type="CDD" id="cd00367">
    <property type="entry name" value="PTS-HPr_like"/>
    <property type="match status" value="1"/>
</dbReference>
<gene>
    <name evidence="5" type="ORF">SAMN02982927_01931</name>
</gene>
<keyword evidence="6" id="KW-1185">Reference proteome</keyword>
<dbReference type="Proteomes" id="UP000198752">
    <property type="component" value="Unassembled WGS sequence"/>
</dbReference>
<keyword evidence="3" id="KW-0598">Phosphotransferase system</keyword>
<dbReference type="OrthoDB" id="9809047at2"/>
<sequence>MLTKEVTIGLEEGLQARSAALFVQNANEFRSNLTLVKDGHVASMKSIMGVMCCALACGEHILFTAEGEDERAALETLTDFIEQKHCELK</sequence>
<evidence type="ECO:0000259" key="4">
    <source>
        <dbReference type="PROSITE" id="PS51350"/>
    </source>
</evidence>
<comment type="subcellular location">
    <subcellularLocation>
        <location evidence="1">Cytoplasm</location>
    </subcellularLocation>
</comment>
<feature type="domain" description="HPr" evidence="4">
    <location>
        <begin position="1"/>
        <end position="88"/>
    </location>
</feature>
<dbReference type="GO" id="GO:0009401">
    <property type="term" value="P:phosphoenolpyruvate-dependent sugar phosphotransferase system"/>
    <property type="evidence" value="ECO:0007669"/>
    <property type="project" value="UniProtKB-KW"/>
</dbReference>
<organism evidence="5 6">
    <name type="scientific">Sporolactobacillus nakayamae</name>
    <dbReference type="NCBI Taxonomy" id="269670"/>
    <lineage>
        <taxon>Bacteria</taxon>
        <taxon>Bacillati</taxon>
        <taxon>Bacillota</taxon>
        <taxon>Bacilli</taxon>
        <taxon>Bacillales</taxon>
        <taxon>Sporolactobacillaceae</taxon>
        <taxon>Sporolactobacillus</taxon>
    </lineage>
</organism>
<reference evidence="6" key="1">
    <citation type="submission" date="2016-10" db="EMBL/GenBank/DDBJ databases">
        <authorList>
            <person name="Varghese N."/>
            <person name="Submissions S."/>
        </authorList>
    </citation>
    <scope>NUCLEOTIDE SEQUENCE [LARGE SCALE GENOMIC DNA]</scope>
    <source>
        <strain evidence="6">ATCC 700379</strain>
    </source>
</reference>
<dbReference type="Pfam" id="PF00381">
    <property type="entry name" value="PTS-HPr"/>
    <property type="match status" value="1"/>
</dbReference>
<evidence type="ECO:0000256" key="2">
    <source>
        <dbReference type="ARBA" id="ARBA00022490"/>
    </source>
</evidence>
<dbReference type="EMBL" id="FOOY01000012">
    <property type="protein sequence ID" value="SFG52021.1"/>
    <property type="molecule type" value="Genomic_DNA"/>
</dbReference>
<dbReference type="PRINTS" id="PR00107">
    <property type="entry name" value="PHOSPHOCPHPR"/>
</dbReference>
<dbReference type="GO" id="GO:0005737">
    <property type="term" value="C:cytoplasm"/>
    <property type="evidence" value="ECO:0007669"/>
    <property type="project" value="UniProtKB-SubCell"/>
</dbReference>
<evidence type="ECO:0000313" key="5">
    <source>
        <dbReference type="EMBL" id="SFG52021.1"/>
    </source>
</evidence>
<evidence type="ECO:0000313" key="6">
    <source>
        <dbReference type="Proteomes" id="UP000198752"/>
    </source>
</evidence>
<dbReference type="RefSeq" id="WP_093672410.1">
    <property type="nucleotide sequence ID" value="NZ_FOOY01000012.1"/>
</dbReference>
<dbReference type="PROSITE" id="PS51350">
    <property type="entry name" value="PTS_HPR_DOM"/>
    <property type="match status" value="1"/>
</dbReference>
<dbReference type="InterPro" id="IPR000032">
    <property type="entry name" value="HPr-like"/>
</dbReference>
<dbReference type="PANTHER" id="PTHR33705:SF2">
    <property type="entry name" value="PHOSPHOCARRIER PROTEIN NPR"/>
    <property type="match status" value="1"/>
</dbReference>
<dbReference type="PANTHER" id="PTHR33705">
    <property type="entry name" value="PHOSPHOCARRIER PROTEIN HPR"/>
    <property type="match status" value="1"/>
</dbReference>
<proteinExistence type="predicted"/>
<dbReference type="NCBIfam" id="TIGR01003">
    <property type="entry name" value="PTS_HPr_family"/>
    <property type="match status" value="1"/>
</dbReference>
<dbReference type="InterPro" id="IPR035895">
    <property type="entry name" value="HPr-like_sf"/>
</dbReference>
<evidence type="ECO:0000256" key="3">
    <source>
        <dbReference type="ARBA" id="ARBA00022683"/>
    </source>
</evidence>
<dbReference type="SUPFAM" id="SSF55594">
    <property type="entry name" value="HPr-like"/>
    <property type="match status" value="1"/>
</dbReference>
<evidence type="ECO:0000256" key="1">
    <source>
        <dbReference type="ARBA" id="ARBA00004496"/>
    </source>
</evidence>
<keyword evidence="2" id="KW-0963">Cytoplasm</keyword>
<accession>A0A1I2SQ98</accession>
<name>A0A1I2SQ98_9BACL</name>
<dbReference type="AlphaFoldDB" id="A0A1I2SQ98"/>
<dbReference type="InterPro" id="IPR050399">
    <property type="entry name" value="HPr"/>
</dbReference>
<dbReference type="STRING" id="269670.SAMN02982927_01931"/>
<protein>
    <submittedName>
        <fullName evidence="5">Catabolite repression HPr-like protein</fullName>
    </submittedName>
</protein>
<dbReference type="Gene3D" id="3.30.1340.10">
    <property type="entry name" value="HPr-like"/>
    <property type="match status" value="1"/>
</dbReference>